<protein>
    <submittedName>
        <fullName evidence="1">Uncharacterized protein</fullName>
    </submittedName>
</protein>
<dbReference type="AlphaFoldDB" id="B5HX23"/>
<organism evidence="1 2">
    <name type="scientific">Streptomyces sviceus (strain ATCC 29083 / DSM 924 / JCM 4929 / NBRC 13980 / NCIMB 11184 / NRRL 5439 / UC 5370)</name>
    <dbReference type="NCBI Taxonomy" id="463191"/>
    <lineage>
        <taxon>Bacteria</taxon>
        <taxon>Bacillati</taxon>
        <taxon>Actinomycetota</taxon>
        <taxon>Actinomycetes</taxon>
        <taxon>Kitasatosporales</taxon>
        <taxon>Streptomycetaceae</taxon>
        <taxon>Streptomyces</taxon>
    </lineage>
</organism>
<proteinExistence type="predicted"/>
<evidence type="ECO:0000313" key="1">
    <source>
        <dbReference type="EMBL" id="EDY57378.1"/>
    </source>
</evidence>
<accession>B5HX23</accession>
<reference evidence="1" key="1">
    <citation type="submission" date="2009-10" db="EMBL/GenBank/DDBJ databases">
        <title>The genome sequence of Streptomyces sviceus strain ATCC 29083.</title>
        <authorList>
            <consortium name="The Broad Institute Genome Sequencing Platform"/>
            <consortium name="Broad Institute Microbial Sequencing Center"/>
            <person name="Fischbach M."/>
            <person name="Godfrey P."/>
            <person name="Ward D."/>
            <person name="Young S."/>
            <person name="Zeng Q."/>
            <person name="Koehrsen M."/>
            <person name="Alvarado L."/>
            <person name="Berlin A.M."/>
            <person name="Bochicchio J."/>
            <person name="Borenstein D."/>
            <person name="Chapman S.B."/>
            <person name="Chen Z."/>
            <person name="Engels R."/>
            <person name="Freedman E."/>
            <person name="Gellesch M."/>
            <person name="Goldberg J."/>
            <person name="Griggs A."/>
            <person name="Gujja S."/>
            <person name="Heilman E.R."/>
            <person name="Heiman D.I."/>
            <person name="Hepburn T.A."/>
            <person name="Howarth C."/>
            <person name="Jen D."/>
            <person name="Larson L."/>
            <person name="Lewis B."/>
            <person name="Mehta T."/>
            <person name="Park D."/>
            <person name="Pearson M."/>
            <person name="Richards J."/>
            <person name="Roberts A."/>
            <person name="Saif S."/>
            <person name="Shea T.D."/>
            <person name="Shenoy N."/>
            <person name="Sisk P."/>
            <person name="Stolte C."/>
            <person name="Sykes S.N."/>
            <person name="Thomson T."/>
            <person name="Walk T."/>
            <person name="White J."/>
            <person name="Yandava C."/>
            <person name="Straight P."/>
            <person name="Clardy J."/>
            <person name="Hung D."/>
            <person name="Kolter R."/>
            <person name="Mekalanos J."/>
            <person name="Walker S."/>
            <person name="Walsh C.T."/>
            <person name="Wieland-Brown L.C."/>
            <person name="Haas B."/>
            <person name="Nusbaum C."/>
            <person name="Birren B."/>
        </authorList>
    </citation>
    <scope>NUCLEOTIDE SEQUENCE [LARGE SCALE GENOMIC DNA]</scope>
    <source>
        <strain evidence="1">ATCC 29083</strain>
    </source>
</reference>
<dbReference type="Proteomes" id="UP000002785">
    <property type="component" value="Chromosome"/>
</dbReference>
<dbReference type="EMBL" id="CM000951">
    <property type="protein sequence ID" value="EDY57378.1"/>
    <property type="molecule type" value="Genomic_DNA"/>
</dbReference>
<dbReference type="HOGENOM" id="CLU_2332314_0_0_11"/>
<keyword evidence="2" id="KW-1185">Reference proteome</keyword>
<name>B5HX23_STRX2</name>
<gene>
    <name evidence="1" type="ORF">SSEG_03958</name>
</gene>
<dbReference type="eggNOG" id="ENOG5031I2Q">
    <property type="taxonomic scope" value="Bacteria"/>
</dbReference>
<evidence type="ECO:0000313" key="2">
    <source>
        <dbReference type="Proteomes" id="UP000002785"/>
    </source>
</evidence>
<sequence>MPEEREPHDPGLPGGNVLLVHGGPATAVVRGPAGESVVLLSGELPEVLTDQSVTELLELAAAVLDADELPLFHTCLRTLRRDGLRAGRRIEIDGAVLTVYEG</sequence>